<proteinExistence type="predicted"/>
<dbReference type="EMBL" id="NJAJ01000005">
    <property type="protein sequence ID" value="PHM66982.1"/>
    <property type="molecule type" value="Genomic_DNA"/>
</dbReference>
<keyword evidence="2" id="KW-1185">Reference proteome</keyword>
<accession>A0A2D0KU93</accession>
<reference evidence="1 2" key="1">
    <citation type="journal article" date="2017" name="Nat. Microbiol.">
        <title>Natural product diversity associated with the nematode symbionts Photorhabdus and Xenorhabdus.</title>
        <authorList>
            <person name="Tobias N.J."/>
            <person name="Wolff H."/>
            <person name="Djahanschiri B."/>
            <person name="Grundmann F."/>
            <person name="Kronenwerth M."/>
            <person name="Shi Y.M."/>
            <person name="Simonyi S."/>
            <person name="Grun P."/>
            <person name="Shapiro-Ilan D."/>
            <person name="Pidot S.J."/>
            <person name="Stinear T.P."/>
            <person name="Ebersberger I."/>
            <person name="Bode H.B."/>
        </authorList>
    </citation>
    <scope>NUCLEOTIDE SEQUENCE [LARGE SCALE GENOMIC DNA]</scope>
    <source>
        <strain evidence="1 2">DSM 17904</strain>
    </source>
</reference>
<protein>
    <submittedName>
        <fullName evidence="1">Uncharacterized protein</fullName>
    </submittedName>
</protein>
<dbReference type="AlphaFoldDB" id="A0A2D0KU93"/>
<gene>
    <name evidence="1" type="ORF">Xsto_00636</name>
</gene>
<sequence length="46" mass="5146">MIKGLLFSQAFFRTASMQFESMPVHPILILTNKLCSACLAATKDDR</sequence>
<name>A0A2D0KU93_9GAMM</name>
<comment type="caution">
    <text evidence="1">The sequence shown here is derived from an EMBL/GenBank/DDBJ whole genome shotgun (WGS) entry which is preliminary data.</text>
</comment>
<organism evidence="1 2">
    <name type="scientific">Xenorhabdus stockiae</name>
    <dbReference type="NCBI Taxonomy" id="351614"/>
    <lineage>
        <taxon>Bacteria</taxon>
        <taxon>Pseudomonadati</taxon>
        <taxon>Pseudomonadota</taxon>
        <taxon>Gammaproteobacteria</taxon>
        <taxon>Enterobacterales</taxon>
        <taxon>Morganellaceae</taxon>
        <taxon>Xenorhabdus</taxon>
    </lineage>
</organism>
<evidence type="ECO:0000313" key="1">
    <source>
        <dbReference type="EMBL" id="PHM66982.1"/>
    </source>
</evidence>
<dbReference type="Proteomes" id="UP000222366">
    <property type="component" value="Unassembled WGS sequence"/>
</dbReference>
<evidence type="ECO:0000313" key="2">
    <source>
        <dbReference type="Proteomes" id="UP000222366"/>
    </source>
</evidence>